<name>A0A0A8ZPU4_ARUDO</name>
<dbReference type="EMBL" id="GBRH01257074">
    <property type="protein sequence ID" value="JAD40821.1"/>
    <property type="molecule type" value="Transcribed_RNA"/>
</dbReference>
<reference evidence="1" key="1">
    <citation type="submission" date="2014-09" db="EMBL/GenBank/DDBJ databases">
        <authorList>
            <person name="Magalhaes I.L.F."/>
            <person name="Oliveira U."/>
            <person name="Santos F.R."/>
            <person name="Vidigal T.H.D.A."/>
            <person name="Brescovit A.D."/>
            <person name="Santos A.J."/>
        </authorList>
    </citation>
    <scope>NUCLEOTIDE SEQUENCE</scope>
    <source>
        <tissue evidence="1">Shoot tissue taken approximately 20 cm above the soil surface</tissue>
    </source>
</reference>
<protein>
    <submittedName>
        <fullName evidence="1">Uncharacterized protein</fullName>
    </submittedName>
</protein>
<reference evidence="1" key="2">
    <citation type="journal article" date="2015" name="Data Brief">
        <title>Shoot transcriptome of the giant reed, Arundo donax.</title>
        <authorList>
            <person name="Barrero R.A."/>
            <person name="Guerrero F.D."/>
            <person name="Moolhuijzen P."/>
            <person name="Goolsby J.A."/>
            <person name="Tidwell J."/>
            <person name="Bellgard S.E."/>
            <person name="Bellgard M.I."/>
        </authorList>
    </citation>
    <scope>NUCLEOTIDE SEQUENCE</scope>
    <source>
        <tissue evidence="1">Shoot tissue taken approximately 20 cm above the soil surface</tissue>
    </source>
</reference>
<accession>A0A0A8ZPU4</accession>
<organism evidence="1">
    <name type="scientific">Arundo donax</name>
    <name type="common">Giant reed</name>
    <name type="synonym">Donax arundinaceus</name>
    <dbReference type="NCBI Taxonomy" id="35708"/>
    <lineage>
        <taxon>Eukaryota</taxon>
        <taxon>Viridiplantae</taxon>
        <taxon>Streptophyta</taxon>
        <taxon>Embryophyta</taxon>
        <taxon>Tracheophyta</taxon>
        <taxon>Spermatophyta</taxon>
        <taxon>Magnoliopsida</taxon>
        <taxon>Liliopsida</taxon>
        <taxon>Poales</taxon>
        <taxon>Poaceae</taxon>
        <taxon>PACMAD clade</taxon>
        <taxon>Arundinoideae</taxon>
        <taxon>Arundineae</taxon>
        <taxon>Arundo</taxon>
    </lineage>
</organism>
<dbReference type="AlphaFoldDB" id="A0A0A8ZPU4"/>
<sequence length="47" mass="5607">MWRIYLSEKNTPSYRAPNQFEDILNFGLSILISKYVKKNWKRISISG</sequence>
<evidence type="ECO:0000313" key="1">
    <source>
        <dbReference type="EMBL" id="JAD40821.1"/>
    </source>
</evidence>
<proteinExistence type="predicted"/>